<gene>
    <name evidence="2" type="ORF">ABE41_019840</name>
</gene>
<evidence type="ECO:0000313" key="3">
    <source>
        <dbReference type="Proteomes" id="UP000077412"/>
    </source>
</evidence>
<proteinExistence type="predicted"/>
<dbReference type="PROSITE" id="PS51186">
    <property type="entry name" value="GNAT"/>
    <property type="match status" value="1"/>
</dbReference>
<dbReference type="SUPFAM" id="SSF55729">
    <property type="entry name" value="Acyl-CoA N-acyltransferases (Nat)"/>
    <property type="match status" value="1"/>
</dbReference>
<organism evidence="2 3">
    <name type="scientific">Fictibacillus arsenicus</name>
    <dbReference type="NCBI Taxonomy" id="255247"/>
    <lineage>
        <taxon>Bacteria</taxon>
        <taxon>Bacillati</taxon>
        <taxon>Bacillota</taxon>
        <taxon>Bacilli</taxon>
        <taxon>Bacillales</taxon>
        <taxon>Fictibacillaceae</taxon>
        <taxon>Fictibacillus</taxon>
    </lineage>
</organism>
<accession>A0A1B1Z9Y8</accession>
<sequence length="290" mass="33023">MEVTRYESIPAFYDEVETFLLDQEDRAQIMLGNCLRNRDRVWEAEKPFLATVKKDGKIMLAAMLIPPYAILLLEKEESDGVTAAPYLAEYLIKENYAIHKVHAPKAVGKAFSKHWTAAHQLEEKVLMDLRLYTLQSVIQPAVRPGKLRPATESDLTFLPQWIVEITGEINQLMTRDEAEEYANTRVRDGFLFIWEDEGKAVSMASKTRPNIKGVAVNLVYTPKEFRGKGYASACVAALSEYLLQEGYEFCSLFTDLANPTSNKIYQNIGYQPVCDFVEFKFNEKRAETPA</sequence>
<feature type="domain" description="N-acetyltransferase" evidence="1">
    <location>
        <begin position="145"/>
        <end position="290"/>
    </location>
</feature>
<evidence type="ECO:0000313" key="2">
    <source>
        <dbReference type="EMBL" id="ANX14272.1"/>
    </source>
</evidence>
<dbReference type="Gene3D" id="3.40.630.30">
    <property type="match status" value="1"/>
</dbReference>
<dbReference type="STRING" id="255247.ABE41_019840"/>
<keyword evidence="3" id="KW-1185">Reference proteome</keyword>
<name>A0A1B1Z9Y8_9BACL</name>
<dbReference type="AlphaFoldDB" id="A0A1B1Z9Y8"/>
<evidence type="ECO:0000259" key="1">
    <source>
        <dbReference type="PROSITE" id="PS51186"/>
    </source>
</evidence>
<dbReference type="KEGG" id="far:ABE41_019840"/>
<dbReference type="Proteomes" id="UP000077412">
    <property type="component" value="Chromosome"/>
</dbReference>
<dbReference type="GO" id="GO:0016747">
    <property type="term" value="F:acyltransferase activity, transferring groups other than amino-acyl groups"/>
    <property type="evidence" value="ECO:0007669"/>
    <property type="project" value="InterPro"/>
</dbReference>
<reference evidence="2 3" key="1">
    <citation type="submission" date="2016-08" db="EMBL/GenBank/DDBJ databases">
        <title>Complete genome sequence of Fictibacillus arsenicus G25-54, a strain with toxicity to nematodes and a potential arsenic-resistance activity.</title>
        <authorList>
            <person name="Zheng Z."/>
        </authorList>
    </citation>
    <scope>NUCLEOTIDE SEQUENCE [LARGE SCALE GENOMIC DNA]</scope>
    <source>
        <strain evidence="2 3">G25-54</strain>
    </source>
</reference>
<dbReference type="Pfam" id="PF00583">
    <property type="entry name" value="Acetyltransf_1"/>
    <property type="match status" value="1"/>
</dbReference>
<dbReference type="EMBL" id="CP016761">
    <property type="protein sequence ID" value="ANX14272.1"/>
    <property type="molecule type" value="Genomic_DNA"/>
</dbReference>
<protein>
    <recommendedName>
        <fullName evidence="1">N-acetyltransferase domain-containing protein</fullName>
    </recommendedName>
</protein>
<dbReference type="CDD" id="cd04301">
    <property type="entry name" value="NAT_SF"/>
    <property type="match status" value="1"/>
</dbReference>
<dbReference type="RefSeq" id="WP_066294210.1">
    <property type="nucleotide sequence ID" value="NZ_CP016761.1"/>
</dbReference>
<dbReference type="InterPro" id="IPR000182">
    <property type="entry name" value="GNAT_dom"/>
</dbReference>
<dbReference type="InterPro" id="IPR016181">
    <property type="entry name" value="Acyl_CoA_acyltransferase"/>
</dbReference>